<name>A0ABV6KVK5_9BACI</name>
<gene>
    <name evidence="1" type="ORF">ACFFHF_19135</name>
</gene>
<evidence type="ECO:0000313" key="2">
    <source>
        <dbReference type="Proteomes" id="UP001589738"/>
    </source>
</evidence>
<reference evidence="1 2" key="1">
    <citation type="submission" date="2024-09" db="EMBL/GenBank/DDBJ databases">
        <authorList>
            <person name="Sun Q."/>
            <person name="Mori K."/>
        </authorList>
    </citation>
    <scope>NUCLEOTIDE SEQUENCE [LARGE SCALE GENOMIC DNA]</scope>
    <source>
        <strain evidence="1 2">CGMCC 1.9126</strain>
    </source>
</reference>
<dbReference type="RefSeq" id="WP_340902935.1">
    <property type="nucleotide sequence ID" value="NZ_JBHLUU010000119.1"/>
</dbReference>
<keyword evidence="2" id="KW-1185">Reference proteome</keyword>
<proteinExistence type="predicted"/>
<evidence type="ECO:0000313" key="1">
    <source>
        <dbReference type="EMBL" id="MFC0477314.1"/>
    </source>
</evidence>
<sequence length="73" mass="8733">MQRALLKALNEKQPLEIIYLSDKQKITQRTIIVNEINPHTIRAYCFLRKQRRLFKINNILSIFPIKQKEPNIS</sequence>
<dbReference type="Proteomes" id="UP001589738">
    <property type="component" value="Unassembled WGS sequence"/>
</dbReference>
<comment type="caution">
    <text evidence="1">The sequence shown here is derived from an EMBL/GenBank/DDBJ whole genome shotgun (WGS) entry which is preliminary data.</text>
</comment>
<dbReference type="PROSITE" id="PS52050">
    <property type="entry name" value="WYL"/>
    <property type="match status" value="1"/>
</dbReference>
<protein>
    <recommendedName>
        <fullName evidence="3">WYL domain-containing protein</fullName>
    </recommendedName>
</protein>
<organism evidence="1 2">
    <name type="scientific">Robertmurraya beringensis</name>
    <dbReference type="NCBI Taxonomy" id="641660"/>
    <lineage>
        <taxon>Bacteria</taxon>
        <taxon>Bacillati</taxon>
        <taxon>Bacillota</taxon>
        <taxon>Bacilli</taxon>
        <taxon>Bacillales</taxon>
        <taxon>Bacillaceae</taxon>
        <taxon>Robertmurraya</taxon>
    </lineage>
</organism>
<accession>A0ABV6KVK5</accession>
<dbReference type="EMBL" id="JBHLUU010000119">
    <property type="protein sequence ID" value="MFC0477314.1"/>
    <property type="molecule type" value="Genomic_DNA"/>
</dbReference>
<evidence type="ECO:0008006" key="3">
    <source>
        <dbReference type="Google" id="ProtNLM"/>
    </source>
</evidence>